<comment type="function">
    <text evidence="12">Cell wall formation. Adds enolpyruvyl to UDP-N-acetylglucosamine.</text>
</comment>
<dbReference type="GO" id="GO:0008760">
    <property type="term" value="F:UDP-N-acetylglucosamine 1-carboxyvinyltransferase activity"/>
    <property type="evidence" value="ECO:0007669"/>
    <property type="project" value="UniProtKB-UniRule"/>
</dbReference>
<dbReference type="UniPathway" id="UPA00219"/>
<dbReference type="STRING" id="1798647.A2855_01155"/>
<feature type="active site" description="Proton donor" evidence="12">
    <location>
        <position position="114"/>
    </location>
</feature>
<comment type="caution">
    <text evidence="14">The sequence shown here is derived from an EMBL/GenBank/DDBJ whole genome shotgun (WGS) entry which is preliminary data.</text>
</comment>
<keyword evidence="8 12" id="KW-0131">Cell cycle</keyword>
<evidence type="ECO:0000256" key="12">
    <source>
        <dbReference type="HAMAP-Rule" id="MF_00111"/>
    </source>
</evidence>
<evidence type="ECO:0000256" key="2">
    <source>
        <dbReference type="ARBA" id="ARBA00004752"/>
    </source>
</evidence>
<feature type="binding site" evidence="12">
    <location>
        <position position="90"/>
    </location>
    <ligand>
        <name>UDP-N-acetyl-alpha-D-glucosamine</name>
        <dbReference type="ChEBI" id="CHEBI:57705"/>
    </ligand>
</feature>
<dbReference type="GO" id="GO:0008360">
    <property type="term" value="P:regulation of cell shape"/>
    <property type="evidence" value="ECO:0007669"/>
    <property type="project" value="UniProtKB-KW"/>
</dbReference>
<comment type="similarity">
    <text evidence="10 12">Belongs to the EPSP synthase family. MurA subfamily.</text>
</comment>
<organism evidence="14 15">
    <name type="scientific">Candidatus Liptonbacteria bacterium RIFCSPHIGHO2_01_FULL_57_28</name>
    <dbReference type="NCBI Taxonomy" id="1798647"/>
    <lineage>
        <taxon>Bacteria</taxon>
        <taxon>Candidatus Liptoniibacteriota</taxon>
    </lineage>
</organism>
<dbReference type="Gene3D" id="3.65.10.10">
    <property type="entry name" value="Enolpyruvate transferase domain"/>
    <property type="match status" value="2"/>
</dbReference>
<comment type="catalytic activity">
    <reaction evidence="11 12">
        <text>phosphoenolpyruvate + UDP-N-acetyl-alpha-D-glucosamine = UDP-N-acetyl-3-O-(1-carboxyvinyl)-alpha-D-glucosamine + phosphate</text>
        <dbReference type="Rhea" id="RHEA:18681"/>
        <dbReference type="ChEBI" id="CHEBI:43474"/>
        <dbReference type="ChEBI" id="CHEBI:57705"/>
        <dbReference type="ChEBI" id="CHEBI:58702"/>
        <dbReference type="ChEBI" id="CHEBI:68483"/>
        <dbReference type="EC" id="2.5.1.7"/>
    </reaction>
</comment>
<evidence type="ECO:0000313" key="15">
    <source>
        <dbReference type="Proteomes" id="UP000179059"/>
    </source>
</evidence>
<evidence type="ECO:0000256" key="9">
    <source>
        <dbReference type="ARBA" id="ARBA00023316"/>
    </source>
</evidence>
<evidence type="ECO:0000256" key="3">
    <source>
        <dbReference type="ARBA" id="ARBA00022490"/>
    </source>
</evidence>
<dbReference type="InterPro" id="IPR036968">
    <property type="entry name" value="Enolpyruvate_Tfrase_sf"/>
</dbReference>
<feature type="domain" description="Enolpyruvate transferase" evidence="13">
    <location>
        <begin position="5"/>
        <end position="416"/>
    </location>
</feature>
<dbReference type="EMBL" id="MHKX01000012">
    <property type="protein sequence ID" value="OGY98297.1"/>
    <property type="molecule type" value="Genomic_DNA"/>
</dbReference>
<dbReference type="EC" id="2.5.1.7" evidence="12"/>
<dbReference type="AlphaFoldDB" id="A0A1G2CCX2"/>
<comment type="pathway">
    <text evidence="2 12">Cell wall biogenesis; peptidoglycan biosynthesis.</text>
</comment>
<dbReference type="Pfam" id="PF00275">
    <property type="entry name" value="EPSP_synthase"/>
    <property type="match status" value="1"/>
</dbReference>
<dbReference type="InterPro" id="IPR013792">
    <property type="entry name" value="RNA3'P_cycl/enolpyr_Trfase_a/b"/>
</dbReference>
<feature type="binding site" evidence="12">
    <location>
        <begin position="21"/>
        <end position="22"/>
    </location>
    <ligand>
        <name>phosphoenolpyruvate</name>
        <dbReference type="ChEBI" id="CHEBI:58702"/>
    </ligand>
</feature>
<keyword evidence="7 12" id="KW-0573">Peptidoglycan synthesis</keyword>
<dbReference type="GO" id="GO:0005737">
    <property type="term" value="C:cytoplasm"/>
    <property type="evidence" value="ECO:0007669"/>
    <property type="project" value="UniProtKB-SubCell"/>
</dbReference>
<keyword evidence="4 12" id="KW-0132">Cell division</keyword>
<evidence type="ECO:0000313" key="14">
    <source>
        <dbReference type="EMBL" id="OGY98297.1"/>
    </source>
</evidence>
<dbReference type="GO" id="GO:0071555">
    <property type="term" value="P:cell wall organization"/>
    <property type="evidence" value="ECO:0007669"/>
    <property type="project" value="UniProtKB-KW"/>
</dbReference>
<gene>
    <name evidence="12" type="primary">murA</name>
    <name evidence="14" type="ORF">A2855_01155</name>
</gene>
<comment type="subcellular location">
    <subcellularLocation>
        <location evidence="1 12">Cytoplasm</location>
    </subcellularLocation>
</comment>
<dbReference type="HAMAP" id="MF_00111">
    <property type="entry name" value="MurA"/>
    <property type="match status" value="1"/>
</dbReference>
<dbReference type="CDD" id="cd01555">
    <property type="entry name" value="UdpNAET"/>
    <property type="match status" value="1"/>
</dbReference>
<keyword evidence="6 12" id="KW-0133">Cell shape</keyword>
<keyword evidence="9 12" id="KW-0961">Cell wall biogenesis/degradation</keyword>
<evidence type="ECO:0000256" key="8">
    <source>
        <dbReference type="ARBA" id="ARBA00023306"/>
    </source>
</evidence>
<evidence type="ECO:0000256" key="10">
    <source>
        <dbReference type="ARBA" id="ARBA00038367"/>
    </source>
</evidence>
<dbReference type="InterPro" id="IPR005750">
    <property type="entry name" value="UDP_GlcNAc_COvinyl_MurA"/>
</dbReference>
<dbReference type="SUPFAM" id="SSF55205">
    <property type="entry name" value="EPT/RTPC-like"/>
    <property type="match status" value="1"/>
</dbReference>
<name>A0A1G2CCX2_9BACT</name>
<dbReference type="NCBIfam" id="NF006873">
    <property type="entry name" value="PRK09369.1"/>
    <property type="match status" value="1"/>
</dbReference>
<evidence type="ECO:0000256" key="1">
    <source>
        <dbReference type="ARBA" id="ARBA00004496"/>
    </source>
</evidence>
<dbReference type="NCBIfam" id="TIGR01072">
    <property type="entry name" value="murA"/>
    <property type="match status" value="1"/>
</dbReference>
<dbReference type="InterPro" id="IPR001986">
    <property type="entry name" value="Enolpyruvate_Tfrase_dom"/>
</dbReference>
<evidence type="ECO:0000256" key="7">
    <source>
        <dbReference type="ARBA" id="ARBA00022984"/>
    </source>
</evidence>
<dbReference type="GO" id="GO:0009252">
    <property type="term" value="P:peptidoglycan biosynthetic process"/>
    <property type="evidence" value="ECO:0007669"/>
    <property type="project" value="UniProtKB-UniRule"/>
</dbReference>
<evidence type="ECO:0000259" key="13">
    <source>
        <dbReference type="Pfam" id="PF00275"/>
    </source>
</evidence>
<dbReference type="Proteomes" id="UP000179059">
    <property type="component" value="Unassembled WGS sequence"/>
</dbReference>
<dbReference type="PANTHER" id="PTHR43783:SF1">
    <property type="entry name" value="UDP-N-ACETYLGLUCOSAMINE 1-CARBOXYVINYLTRANSFERASE"/>
    <property type="match status" value="1"/>
</dbReference>
<dbReference type="PANTHER" id="PTHR43783">
    <property type="entry name" value="UDP-N-ACETYLGLUCOSAMINE 1-CARBOXYVINYLTRANSFERASE"/>
    <property type="match status" value="1"/>
</dbReference>
<reference evidence="14 15" key="1">
    <citation type="journal article" date="2016" name="Nat. Commun.">
        <title>Thousands of microbial genomes shed light on interconnected biogeochemical processes in an aquifer system.</title>
        <authorList>
            <person name="Anantharaman K."/>
            <person name="Brown C.T."/>
            <person name="Hug L.A."/>
            <person name="Sharon I."/>
            <person name="Castelle C.J."/>
            <person name="Probst A.J."/>
            <person name="Thomas B.C."/>
            <person name="Singh A."/>
            <person name="Wilkins M.J."/>
            <person name="Karaoz U."/>
            <person name="Brodie E.L."/>
            <person name="Williams K.H."/>
            <person name="Hubbard S.S."/>
            <person name="Banfield J.F."/>
        </authorList>
    </citation>
    <scope>NUCLEOTIDE SEQUENCE [LARGE SCALE GENOMIC DNA]</scope>
</reference>
<dbReference type="GO" id="GO:0019277">
    <property type="term" value="P:UDP-N-acetylgalactosamine biosynthetic process"/>
    <property type="evidence" value="ECO:0007669"/>
    <property type="project" value="InterPro"/>
</dbReference>
<evidence type="ECO:0000256" key="5">
    <source>
        <dbReference type="ARBA" id="ARBA00022679"/>
    </source>
</evidence>
<feature type="binding site" evidence="12">
    <location>
        <position position="326"/>
    </location>
    <ligand>
        <name>UDP-N-acetyl-alpha-D-glucosamine</name>
        <dbReference type="ChEBI" id="CHEBI:57705"/>
    </ligand>
</feature>
<feature type="binding site" evidence="12">
    <location>
        <position position="304"/>
    </location>
    <ligand>
        <name>UDP-N-acetyl-alpha-D-glucosamine</name>
        <dbReference type="ChEBI" id="CHEBI:57705"/>
    </ligand>
</feature>
<evidence type="ECO:0000256" key="6">
    <source>
        <dbReference type="ARBA" id="ARBA00022960"/>
    </source>
</evidence>
<feature type="binding site" evidence="12">
    <location>
        <begin position="119"/>
        <end position="123"/>
    </location>
    <ligand>
        <name>UDP-N-acetyl-alpha-D-glucosamine</name>
        <dbReference type="ChEBI" id="CHEBI:57705"/>
    </ligand>
</feature>
<proteinExistence type="inferred from homology"/>
<sequence length="433" mass="47425">MKFIVKGGKPLEGEVLLSGAKNAATKMMVASLLTEEQCVFSNFPQIGETEITKELCEKIGASVQRSGPVLTIRTKEIKQNRVSDLSRRNRIPILAMGPLLARTGEAEVPVLGGDKIGARPVDLHIEALRMFGAVIDETPTGYHATAPDGLKGATVQFRFPSVGATENALLAAVLAQGSTILKNCAVEPEIMDLVKMLQNMGAIIELGADRVMHIEGVGRLRGVHHRVIPDRNEAVSFACLAIATRGEIFVRDAVQDHLITFLNTVRRLGGEYAVLKEGIIFYRDAEKMKPIMIETETHPGYMTDWQQPLAVLLAQAEGESQIHETIYEDRLGYTEDFNKLGGNIEIFTDCGPFPLCRFANQNFKHRAVIHGPTPLRGGELKVRDLRAGWASLLIALVAEGETVIDGVEEIDRGYADVDGRLLKLGAEIKRVKD</sequence>
<protein>
    <recommendedName>
        <fullName evidence="12">UDP-N-acetylglucosamine 1-carboxyvinyltransferase</fullName>
        <ecNumber evidence="12">2.5.1.7</ecNumber>
    </recommendedName>
    <alternativeName>
        <fullName evidence="12">Enoylpyruvate transferase</fullName>
    </alternativeName>
    <alternativeName>
        <fullName evidence="12">UDP-N-acetylglucosamine enolpyruvyl transferase</fullName>
        <shortName evidence="12">EPT</shortName>
    </alternativeName>
</protein>
<accession>A0A1G2CCX2</accession>
<dbReference type="InterPro" id="IPR050068">
    <property type="entry name" value="MurA_subfamily"/>
</dbReference>
<comment type="caution">
    <text evidence="12">Lacks conserved residue(s) required for the propagation of feature annotation.</text>
</comment>
<dbReference type="GO" id="GO:0051301">
    <property type="term" value="P:cell division"/>
    <property type="evidence" value="ECO:0007669"/>
    <property type="project" value="UniProtKB-KW"/>
</dbReference>
<keyword evidence="5 12" id="KW-0808">Transferase</keyword>
<evidence type="ECO:0000256" key="4">
    <source>
        <dbReference type="ARBA" id="ARBA00022618"/>
    </source>
</evidence>
<evidence type="ECO:0000256" key="11">
    <source>
        <dbReference type="ARBA" id="ARBA00047527"/>
    </source>
</evidence>
<keyword evidence="3 12" id="KW-0963">Cytoplasm</keyword>